<keyword evidence="3" id="KW-1185">Reference proteome</keyword>
<dbReference type="InterPro" id="IPR002563">
    <property type="entry name" value="Flavin_Rdtase-like_dom"/>
</dbReference>
<feature type="domain" description="Flavin reductase like" evidence="1">
    <location>
        <begin position="5"/>
        <end position="53"/>
    </location>
</feature>
<dbReference type="Pfam" id="PF01613">
    <property type="entry name" value="Flavin_Reduct"/>
    <property type="match status" value="1"/>
</dbReference>
<dbReference type="Proteomes" id="UP000598297">
    <property type="component" value="Unassembled WGS sequence"/>
</dbReference>
<name>A0A964UX60_9ACTN</name>
<comment type="caution">
    <text evidence="2">The sequence shown here is derived from an EMBL/GenBank/DDBJ whole genome shotgun (WGS) entry which is preliminary data.</text>
</comment>
<feature type="non-terminal residue" evidence="2">
    <location>
        <position position="1"/>
    </location>
</feature>
<dbReference type="Gene3D" id="2.30.110.10">
    <property type="entry name" value="Electron Transport, Fmn-binding Protein, Chain A"/>
    <property type="match status" value="1"/>
</dbReference>
<dbReference type="GO" id="GO:0016646">
    <property type="term" value="F:oxidoreductase activity, acting on the CH-NH group of donors, NAD or NADP as acceptor"/>
    <property type="evidence" value="ECO:0007669"/>
    <property type="project" value="UniProtKB-ARBA"/>
</dbReference>
<organism evidence="2 3">
    <name type="scientific">Streptomyces boluensis</name>
    <dbReference type="NCBI Taxonomy" id="1775135"/>
    <lineage>
        <taxon>Bacteria</taxon>
        <taxon>Bacillati</taxon>
        <taxon>Actinomycetota</taxon>
        <taxon>Actinomycetes</taxon>
        <taxon>Kitasatosporales</taxon>
        <taxon>Streptomycetaceae</taxon>
        <taxon>Streptomyces</taxon>
    </lineage>
</organism>
<dbReference type="SUPFAM" id="SSF50475">
    <property type="entry name" value="FMN-binding split barrel"/>
    <property type="match status" value="1"/>
</dbReference>
<reference evidence="2" key="1">
    <citation type="submission" date="2020-01" db="EMBL/GenBank/DDBJ databases">
        <title>Whole-genome analyses of novel actinobacteria.</title>
        <authorList>
            <person name="Sahin N."/>
        </authorList>
    </citation>
    <scope>NUCLEOTIDE SEQUENCE</scope>
    <source>
        <strain evidence="2">YC537</strain>
    </source>
</reference>
<sequence length="74" mass="8235">QIRGAALRCRPAPTTHRLLAGDHTLIVARVLTASVPSAEGGPLAYFRGRYRQLGWGRARLPWRPRTRDRSTGES</sequence>
<dbReference type="AlphaFoldDB" id="A0A964UX60"/>
<protein>
    <recommendedName>
        <fullName evidence="1">Flavin reductase like domain-containing protein</fullName>
    </recommendedName>
</protein>
<gene>
    <name evidence="2" type="ORF">GUY60_37915</name>
</gene>
<evidence type="ECO:0000259" key="1">
    <source>
        <dbReference type="Pfam" id="PF01613"/>
    </source>
</evidence>
<proteinExistence type="predicted"/>
<dbReference type="EMBL" id="JAAAHS010000753">
    <property type="protein sequence ID" value="NBE57089.1"/>
    <property type="molecule type" value="Genomic_DNA"/>
</dbReference>
<evidence type="ECO:0000313" key="3">
    <source>
        <dbReference type="Proteomes" id="UP000598297"/>
    </source>
</evidence>
<dbReference type="InterPro" id="IPR012349">
    <property type="entry name" value="Split_barrel_FMN-bd"/>
</dbReference>
<dbReference type="GO" id="GO:0010181">
    <property type="term" value="F:FMN binding"/>
    <property type="evidence" value="ECO:0007669"/>
    <property type="project" value="InterPro"/>
</dbReference>
<accession>A0A964UX60</accession>
<evidence type="ECO:0000313" key="2">
    <source>
        <dbReference type="EMBL" id="NBE57089.1"/>
    </source>
</evidence>